<dbReference type="AlphaFoldDB" id="A0A5C6FGN1"/>
<evidence type="ECO:0000256" key="1">
    <source>
        <dbReference type="SAM" id="Phobius"/>
    </source>
</evidence>
<protein>
    <submittedName>
        <fullName evidence="2">Uncharacterized protein</fullName>
    </submittedName>
</protein>
<reference evidence="2 3" key="1">
    <citation type="submission" date="2019-02" db="EMBL/GenBank/DDBJ databases">
        <title>Deep-cultivation of Planctomycetes and their phenomic and genomic characterization uncovers novel biology.</title>
        <authorList>
            <person name="Wiegand S."/>
            <person name="Jogler M."/>
            <person name="Boedeker C."/>
            <person name="Pinto D."/>
            <person name="Vollmers J."/>
            <person name="Rivas-Marin E."/>
            <person name="Kohn T."/>
            <person name="Peeters S.H."/>
            <person name="Heuer A."/>
            <person name="Rast P."/>
            <person name="Oberbeckmann S."/>
            <person name="Bunk B."/>
            <person name="Jeske O."/>
            <person name="Meyerdierks A."/>
            <person name="Storesund J.E."/>
            <person name="Kallscheuer N."/>
            <person name="Luecker S."/>
            <person name="Lage O.M."/>
            <person name="Pohl T."/>
            <person name="Merkel B.J."/>
            <person name="Hornburger P."/>
            <person name="Mueller R.-W."/>
            <person name="Bruemmer F."/>
            <person name="Labrenz M."/>
            <person name="Spormann A.M."/>
            <person name="Op Den Camp H."/>
            <person name="Overmann J."/>
            <person name="Amann R."/>
            <person name="Jetten M.S.M."/>
            <person name="Mascher T."/>
            <person name="Medema M.H."/>
            <person name="Devos D.P."/>
            <person name="Kaster A.-K."/>
            <person name="Ovreas L."/>
            <person name="Rohde M."/>
            <person name="Galperin M.Y."/>
            <person name="Jogler C."/>
        </authorList>
    </citation>
    <scope>NUCLEOTIDE SEQUENCE [LARGE SCALE GENOMIC DNA]</scope>
    <source>
        <strain evidence="2 3">V7</strain>
    </source>
</reference>
<name>A0A5C6FGN1_9PLAN</name>
<keyword evidence="1" id="KW-1133">Transmembrane helix</keyword>
<feature type="transmembrane region" description="Helical" evidence="1">
    <location>
        <begin position="12"/>
        <end position="31"/>
    </location>
</feature>
<keyword evidence="1" id="KW-0472">Membrane</keyword>
<dbReference type="EMBL" id="SJPZ01000004">
    <property type="protein sequence ID" value="TWU59715.1"/>
    <property type="molecule type" value="Genomic_DNA"/>
</dbReference>
<dbReference type="RefSeq" id="WP_197138524.1">
    <property type="nucleotide sequence ID" value="NZ_SJPZ01000004.1"/>
</dbReference>
<dbReference type="Proteomes" id="UP000316476">
    <property type="component" value="Unassembled WGS sequence"/>
</dbReference>
<proteinExistence type="predicted"/>
<accession>A0A5C6FGN1</accession>
<keyword evidence="1" id="KW-0812">Transmembrane</keyword>
<comment type="caution">
    <text evidence="2">The sequence shown here is derived from an EMBL/GenBank/DDBJ whole genome shotgun (WGS) entry which is preliminary data.</text>
</comment>
<evidence type="ECO:0000313" key="3">
    <source>
        <dbReference type="Proteomes" id="UP000316476"/>
    </source>
</evidence>
<evidence type="ECO:0000313" key="2">
    <source>
        <dbReference type="EMBL" id="TWU59715.1"/>
    </source>
</evidence>
<organism evidence="2 3">
    <name type="scientific">Crateriforma conspicua</name>
    <dbReference type="NCBI Taxonomy" id="2527996"/>
    <lineage>
        <taxon>Bacteria</taxon>
        <taxon>Pseudomonadati</taxon>
        <taxon>Planctomycetota</taxon>
        <taxon>Planctomycetia</taxon>
        <taxon>Planctomycetales</taxon>
        <taxon>Planctomycetaceae</taxon>
        <taxon>Crateriforma</taxon>
    </lineage>
</organism>
<sequence length="56" mass="6108">MVVQFVATDPFVFLVCSLVAGLAWCGLFSLVRNVRAVAVFLAKAYQDHASGRGYWG</sequence>
<gene>
    <name evidence="2" type="ORF">V7x_54890</name>
</gene>